<dbReference type="GeneID" id="92748727"/>
<dbReference type="GO" id="GO:0016757">
    <property type="term" value="F:glycosyltransferase activity"/>
    <property type="evidence" value="ECO:0007669"/>
    <property type="project" value="UniProtKB-KW"/>
</dbReference>
<feature type="transmembrane region" description="Helical" evidence="9">
    <location>
        <begin position="83"/>
        <end position="103"/>
    </location>
</feature>
<proteinExistence type="inferred from homology"/>
<comment type="subcellular location">
    <subcellularLocation>
        <location evidence="1">Membrane</location>
        <topology evidence="1">Multi-pass membrane protein</topology>
    </subcellularLocation>
</comment>
<dbReference type="NCBIfam" id="NF038066">
    <property type="entry name" value="MptB"/>
    <property type="match status" value="1"/>
</dbReference>
<keyword evidence="3" id="KW-0808">Transferase</keyword>
<feature type="transmembrane region" description="Helical" evidence="9">
    <location>
        <begin position="246"/>
        <end position="270"/>
    </location>
</feature>
<keyword evidence="2" id="KW-0328">Glycosyltransferase</keyword>
<evidence type="ECO:0000256" key="2">
    <source>
        <dbReference type="ARBA" id="ARBA00022676"/>
    </source>
</evidence>
<dbReference type="EMBL" id="JAAUVV010000001">
    <property type="protein sequence ID" value="NJJ02957.1"/>
    <property type="molecule type" value="Genomic_DNA"/>
</dbReference>
<dbReference type="RefSeq" id="WP_070483997.1">
    <property type="nucleotide sequence ID" value="NZ_CP047198.1"/>
</dbReference>
<evidence type="ECO:0000256" key="9">
    <source>
        <dbReference type="SAM" id="Phobius"/>
    </source>
</evidence>
<keyword evidence="6 9" id="KW-0472">Membrane</keyword>
<protein>
    <recommendedName>
        <fullName evidence="8">Alpha-(1-&gt;6)-mannopyranosyltransferase A</fullName>
    </recommendedName>
</protein>
<evidence type="ECO:0000256" key="5">
    <source>
        <dbReference type="ARBA" id="ARBA00022989"/>
    </source>
</evidence>
<evidence type="ECO:0000256" key="3">
    <source>
        <dbReference type="ARBA" id="ARBA00022679"/>
    </source>
</evidence>
<evidence type="ECO:0000256" key="1">
    <source>
        <dbReference type="ARBA" id="ARBA00004141"/>
    </source>
</evidence>
<keyword evidence="4 9" id="KW-0812">Transmembrane</keyword>
<dbReference type="AlphaFoldDB" id="A0AAP7CB39"/>
<dbReference type="Proteomes" id="UP000591626">
    <property type="component" value="Unassembled WGS sequence"/>
</dbReference>
<organism evidence="10 12">
    <name type="scientific">Corynebacterium coyleae</name>
    <dbReference type="NCBI Taxonomy" id="53374"/>
    <lineage>
        <taxon>Bacteria</taxon>
        <taxon>Bacillati</taxon>
        <taxon>Actinomycetota</taxon>
        <taxon>Actinomycetes</taxon>
        <taxon>Mycobacteriales</taxon>
        <taxon>Corynebacteriaceae</taxon>
        <taxon>Corynebacterium</taxon>
    </lineage>
</organism>
<sequence length="481" mass="51926">MAGKIRPIPLGVVAAVLIAIGSFGAGATRYRDGLMRSIGLEFLTYGHGRGMMDGLLMAGTGLLVFAWLWLWRTRPGEQTVLRAVWSWAAPLALSAPIMSRDVYSYLMQGAMLRDGFDPYSEGAAINPGPYLWEVSHDWRNTTTPYGPLHLGIGKAVTTIVGDHVAFGVVAYRLIALAGFALIVWSVPRIARLAGASPGFALWVGVANPVMLLHLIGGMHNEAVMVGLVCAGLYLCMRHTWCTPGIVLIACAVSLKATAAFALPFVVWLMVTRRARVHDVPHHLAALAVSGAWALAVSVAVIQVVTWVCGSTWGWLEEITGNSKVINPLAGPTFAAELITPLVQLVNDDFSYNTTLAATRTVFSFAMLLALVITWWWFRPARGKAYAPRMLAGTTVAYTAAFVTNAVTLPWYYASILALVGTFRAPAWVARITTGASVVVALAFTGSGNHRLYDVWFLAAAFIVAVVATRWVFRTPSLAHDE</sequence>
<feature type="transmembrane region" description="Helical" evidence="9">
    <location>
        <begin position="282"/>
        <end position="307"/>
    </location>
</feature>
<feature type="transmembrane region" description="Helical" evidence="9">
    <location>
        <begin position="192"/>
        <end position="215"/>
    </location>
</feature>
<evidence type="ECO:0000256" key="6">
    <source>
        <dbReference type="ARBA" id="ARBA00023136"/>
    </source>
</evidence>
<reference evidence="11 13" key="2">
    <citation type="submission" date="2021-06" db="EMBL/GenBank/DDBJ databases">
        <title>FDA dAtabase for Regulatory Grade micrObial Sequences (FDA-ARGOS): Supporting development and validation of Infectious Disease Dx tests.</title>
        <authorList>
            <person name="Sproer C."/>
            <person name="Gronow S."/>
            <person name="Severitt S."/>
            <person name="Schroder I."/>
            <person name="Tallon L."/>
            <person name="Sadzewicz L."/>
            <person name="Zhao X."/>
            <person name="Boylan J."/>
            <person name="Ott S."/>
            <person name="Bowen H."/>
            <person name="Vavikolanu K."/>
            <person name="Mehta A."/>
            <person name="Aluvathingal J."/>
            <person name="Nadendla S."/>
            <person name="Lowell S."/>
            <person name="Myers T."/>
            <person name="Yan Y."/>
        </authorList>
    </citation>
    <scope>NUCLEOTIDE SEQUENCE [LARGE SCALE GENOMIC DNA]</scope>
    <source>
        <strain evidence="11 13">FDAARGOS 1425</strain>
    </source>
</reference>
<feature type="transmembrane region" description="Helical" evidence="9">
    <location>
        <begin position="424"/>
        <end position="444"/>
    </location>
</feature>
<feature type="transmembrane region" description="Helical" evidence="9">
    <location>
        <begin position="451"/>
        <end position="472"/>
    </location>
</feature>
<keyword evidence="13" id="KW-1185">Reference proteome</keyword>
<keyword evidence="5 9" id="KW-1133">Transmembrane helix</keyword>
<feature type="transmembrane region" description="Helical" evidence="9">
    <location>
        <begin position="356"/>
        <end position="377"/>
    </location>
</feature>
<feature type="transmembrane region" description="Helical" evidence="9">
    <location>
        <begin position="12"/>
        <end position="30"/>
    </location>
</feature>
<dbReference type="Proteomes" id="UP000683520">
    <property type="component" value="Chromosome"/>
</dbReference>
<dbReference type="InterPro" id="IPR049829">
    <property type="entry name" value="MptA/B-like"/>
</dbReference>
<reference evidence="10 12" key="1">
    <citation type="submission" date="2020-03" db="EMBL/GenBank/DDBJ databases">
        <title>Draft genome sequences of bacterial isolates from the female urobiome.</title>
        <authorList>
            <person name="Miller-Ensminger T."/>
            <person name="Wolfe A.J."/>
            <person name="Putonti C."/>
        </authorList>
    </citation>
    <scope>NUCLEOTIDE SEQUENCE [LARGE SCALE GENOMIC DNA]</scope>
    <source>
        <strain evidence="10 12">UMB8490</strain>
    </source>
</reference>
<name>A0AAP7CB39_9CORY</name>
<comment type="similarity">
    <text evidence="7">Belongs to the MptA/B family.</text>
</comment>
<gene>
    <name evidence="10" type="ORF">HC138_00965</name>
    <name evidence="11" type="ORF">I6L55_00895</name>
</gene>
<dbReference type="Pfam" id="PF26314">
    <property type="entry name" value="MptA_B_family"/>
    <property type="match status" value="1"/>
</dbReference>
<evidence type="ECO:0000313" key="13">
    <source>
        <dbReference type="Proteomes" id="UP000683520"/>
    </source>
</evidence>
<accession>A0AAP7CB39</accession>
<dbReference type="NCBIfam" id="TIGR03459">
    <property type="entry name" value="crt_membr"/>
    <property type="match status" value="1"/>
</dbReference>
<evidence type="ECO:0000256" key="7">
    <source>
        <dbReference type="ARBA" id="ARBA00043987"/>
    </source>
</evidence>
<dbReference type="EMBL" id="CP077302">
    <property type="protein sequence ID" value="QXB18719.1"/>
    <property type="molecule type" value="Genomic_DNA"/>
</dbReference>
<evidence type="ECO:0000256" key="4">
    <source>
        <dbReference type="ARBA" id="ARBA00022692"/>
    </source>
</evidence>
<feature type="transmembrane region" description="Helical" evidence="9">
    <location>
        <begin position="389"/>
        <end position="412"/>
    </location>
</feature>
<evidence type="ECO:0000313" key="11">
    <source>
        <dbReference type="EMBL" id="QXB18719.1"/>
    </source>
</evidence>
<evidence type="ECO:0000313" key="10">
    <source>
        <dbReference type="EMBL" id="NJJ02957.1"/>
    </source>
</evidence>
<dbReference type="GO" id="GO:0016020">
    <property type="term" value="C:membrane"/>
    <property type="evidence" value="ECO:0007669"/>
    <property type="project" value="UniProtKB-SubCell"/>
</dbReference>
<evidence type="ECO:0000313" key="12">
    <source>
        <dbReference type="Proteomes" id="UP000591626"/>
    </source>
</evidence>
<evidence type="ECO:0000256" key="8">
    <source>
        <dbReference type="NCBIfam" id="TIGR03459"/>
    </source>
</evidence>
<dbReference type="InterPro" id="IPR017822">
    <property type="entry name" value="MptA-like"/>
</dbReference>
<feature type="transmembrane region" description="Helical" evidence="9">
    <location>
        <begin position="51"/>
        <end position="71"/>
    </location>
</feature>
<feature type="transmembrane region" description="Helical" evidence="9">
    <location>
        <begin position="164"/>
        <end position="186"/>
    </location>
</feature>